<proteinExistence type="predicted"/>
<name>X0V0H9_9ZZZZ</name>
<feature type="non-terminal residue" evidence="1">
    <location>
        <position position="82"/>
    </location>
</feature>
<sequence>MMRGASPAIVALVALICSGCGTISGLRQASLYEGVPREYHAPYDEVLSAAQEAVVAAGLQVVEVSEVNEGTSMILAKKGKGR</sequence>
<comment type="caution">
    <text evidence="1">The sequence shown here is derived from an EMBL/GenBank/DDBJ whole genome shotgun (WGS) entry which is preliminary data.</text>
</comment>
<gene>
    <name evidence="1" type="ORF">S01H1_43059</name>
</gene>
<protein>
    <submittedName>
        <fullName evidence="1">Uncharacterized protein</fullName>
    </submittedName>
</protein>
<reference evidence="1" key="1">
    <citation type="journal article" date="2014" name="Front. Microbiol.">
        <title>High frequency of phylogenetically diverse reductive dehalogenase-homologous genes in deep subseafloor sedimentary metagenomes.</title>
        <authorList>
            <person name="Kawai M."/>
            <person name="Futagami T."/>
            <person name="Toyoda A."/>
            <person name="Takaki Y."/>
            <person name="Nishi S."/>
            <person name="Hori S."/>
            <person name="Arai W."/>
            <person name="Tsubouchi T."/>
            <person name="Morono Y."/>
            <person name="Uchiyama I."/>
            <person name="Ito T."/>
            <person name="Fujiyama A."/>
            <person name="Inagaki F."/>
            <person name="Takami H."/>
        </authorList>
    </citation>
    <scope>NUCLEOTIDE SEQUENCE</scope>
    <source>
        <strain evidence="1">Expedition CK06-06</strain>
    </source>
</reference>
<dbReference type="EMBL" id="BARS01027408">
    <property type="protein sequence ID" value="GAG11585.1"/>
    <property type="molecule type" value="Genomic_DNA"/>
</dbReference>
<dbReference type="AlphaFoldDB" id="X0V0H9"/>
<accession>X0V0H9</accession>
<evidence type="ECO:0000313" key="1">
    <source>
        <dbReference type="EMBL" id="GAG11585.1"/>
    </source>
</evidence>
<organism evidence="1">
    <name type="scientific">marine sediment metagenome</name>
    <dbReference type="NCBI Taxonomy" id="412755"/>
    <lineage>
        <taxon>unclassified sequences</taxon>
        <taxon>metagenomes</taxon>
        <taxon>ecological metagenomes</taxon>
    </lineage>
</organism>